<keyword evidence="6" id="KW-1003">Cell membrane</keyword>
<gene>
    <name evidence="8" type="ORF">EV652_102562</name>
</gene>
<keyword evidence="4 6" id="KW-0472">Membrane</keyword>
<proteinExistence type="inferred from homology"/>
<dbReference type="AlphaFoldDB" id="A0A4R2HTY8"/>
<comment type="similarity">
    <text evidence="6">Belongs to the ABC-2 integral membrane protein family.</text>
</comment>
<feature type="transmembrane region" description="Helical" evidence="6">
    <location>
        <begin position="257"/>
        <end position="276"/>
    </location>
</feature>
<evidence type="ECO:0000313" key="9">
    <source>
        <dbReference type="Proteomes" id="UP000294508"/>
    </source>
</evidence>
<dbReference type="InterPro" id="IPR047817">
    <property type="entry name" value="ABC2_TM_bact-type"/>
</dbReference>
<dbReference type="GO" id="GO:0043190">
    <property type="term" value="C:ATP-binding cassette (ABC) transporter complex"/>
    <property type="evidence" value="ECO:0007669"/>
    <property type="project" value="InterPro"/>
</dbReference>
<evidence type="ECO:0000256" key="2">
    <source>
        <dbReference type="ARBA" id="ARBA00022692"/>
    </source>
</evidence>
<dbReference type="GO" id="GO:0140359">
    <property type="term" value="F:ABC-type transporter activity"/>
    <property type="evidence" value="ECO:0007669"/>
    <property type="project" value="InterPro"/>
</dbReference>
<keyword evidence="5" id="KW-0046">Antibiotic resistance</keyword>
<dbReference type="PANTHER" id="PTHR43229:SF2">
    <property type="entry name" value="NODULATION PROTEIN J"/>
    <property type="match status" value="1"/>
</dbReference>
<dbReference type="PROSITE" id="PS51012">
    <property type="entry name" value="ABC_TM2"/>
    <property type="match status" value="1"/>
</dbReference>
<dbReference type="PANTHER" id="PTHR43229">
    <property type="entry name" value="NODULATION PROTEIN J"/>
    <property type="match status" value="1"/>
</dbReference>
<dbReference type="GO" id="GO:0046677">
    <property type="term" value="P:response to antibiotic"/>
    <property type="evidence" value="ECO:0007669"/>
    <property type="project" value="UniProtKB-KW"/>
</dbReference>
<keyword evidence="9" id="KW-1185">Reference proteome</keyword>
<evidence type="ECO:0000313" key="8">
    <source>
        <dbReference type="EMBL" id="TCO34496.1"/>
    </source>
</evidence>
<dbReference type="InterPro" id="IPR051784">
    <property type="entry name" value="Nod_factor_ABC_transporter"/>
</dbReference>
<evidence type="ECO:0000256" key="5">
    <source>
        <dbReference type="ARBA" id="ARBA00023251"/>
    </source>
</evidence>
<evidence type="ECO:0000259" key="7">
    <source>
        <dbReference type="PROSITE" id="PS51012"/>
    </source>
</evidence>
<accession>A0A4R2HTY8</accession>
<dbReference type="RefSeq" id="WP_132208254.1">
    <property type="nucleotide sequence ID" value="NZ_SLWN01000002.1"/>
</dbReference>
<keyword evidence="6" id="KW-0813">Transport</keyword>
<evidence type="ECO:0000256" key="1">
    <source>
        <dbReference type="ARBA" id="ARBA00004141"/>
    </source>
</evidence>
<feature type="transmembrane region" description="Helical" evidence="6">
    <location>
        <begin position="190"/>
        <end position="210"/>
    </location>
</feature>
<feature type="transmembrane region" description="Helical" evidence="6">
    <location>
        <begin position="44"/>
        <end position="68"/>
    </location>
</feature>
<dbReference type="PIRSF" id="PIRSF006648">
    <property type="entry name" value="DrrB"/>
    <property type="match status" value="1"/>
</dbReference>
<sequence>MSTTADRRPVDAPAPVNPLGRALTDAGVLAWRSLKRIPRTPDMLVYATIQPIMFVLLFAYVFGNAIPIPGFPGAQAYREFLMSGIFAQTMAFAVASASVGMADDMSKGLIDRFRSLPMARSGVIAGRVIGDLAFNAFVMVVMVICGFIVGWRWHNGFAQAMAAFAILLLFAFAMLWVGALIGLSVGSPEVAASAGLIWLFPLTFLSNAFVPTPNLPGGLQPVAEWNPISSIVAACRHLFGNPSPFASPDGFPARHPVWLALIWCSVIIAVFAPLAVRKYRSATTH</sequence>
<keyword evidence="3 6" id="KW-1133">Transmembrane helix</keyword>
<feature type="transmembrane region" description="Helical" evidence="6">
    <location>
        <begin position="123"/>
        <end position="151"/>
    </location>
</feature>
<evidence type="ECO:0000256" key="3">
    <source>
        <dbReference type="ARBA" id="ARBA00022989"/>
    </source>
</evidence>
<protein>
    <recommendedName>
        <fullName evidence="6">Transport permease protein</fullName>
    </recommendedName>
</protein>
<keyword evidence="2 6" id="KW-0812">Transmembrane</keyword>
<feature type="transmembrane region" description="Helical" evidence="6">
    <location>
        <begin position="157"/>
        <end position="183"/>
    </location>
</feature>
<dbReference type="InterPro" id="IPR000412">
    <property type="entry name" value="ABC_2_transport"/>
</dbReference>
<comment type="caution">
    <text evidence="8">The sequence shown here is derived from an EMBL/GenBank/DDBJ whole genome shotgun (WGS) entry which is preliminary data.</text>
</comment>
<feature type="domain" description="ABC transmembrane type-2" evidence="7">
    <location>
        <begin position="42"/>
        <end position="282"/>
    </location>
</feature>
<evidence type="ECO:0000256" key="6">
    <source>
        <dbReference type="RuleBase" id="RU361157"/>
    </source>
</evidence>
<feature type="transmembrane region" description="Helical" evidence="6">
    <location>
        <begin position="80"/>
        <end position="102"/>
    </location>
</feature>
<name>A0A4R2HTY8_9ACTN</name>
<reference evidence="8 9" key="1">
    <citation type="journal article" date="2015" name="Stand. Genomic Sci.">
        <title>Genomic Encyclopedia of Bacterial and Archaeal Type Strains, Phase III: the genomes of soil and plant-associated and newly described type strains.</title>
        <authorList>
            <person name="Whitman W.B."/>
            <person name="Woyke T."/>
            <person name="Klenk H.P."/>
            <person name="Zhou Y."/>
            <person name="Lilburn T.G."/>
            <person name="Beck B.J."/>
            <person name="De Vos P."/>
            <person name="Vandamme P."/>
            <person name="Eisen J.A."/>
            <person name="Garrity G."/>
            <person name="Hugenholtz P."/>
            <person name="Kyrpides N.C."/>
        </authorList>
    </citation>
    <scope>NUCLEOTIDE SEQUENCE [LARGE SCALE GENOMIC DNA]</scope>
    <source>
        <strain evidence="8 9">VKM Ac-2572</strain>
    </source>
</reference>
<dbReference type="OrthoDB" id="3370990at2"/>
<evidence type="ECO:0000256" key="4">
    <source>
        <dbReference type="ARBA" id="ARBA00023136"/>
    </source>
</evidence>
<organism evidence="8 9">
    <name type="scientific">Kribbella steppae</name>
    <dbReference type="NCBI Taxonomy" id="2512223"/>
    <lineage>
        <taxon>Bacteria</taxon>
        <taxon>Bacillati</taxon>
        <taxon>Actinomycetota</taxon>
        <taxon>Actinomycetes</taxon>
        <taxon>Propionibacteriales</taxon>
        <taxon>Kribbellaceae</taxon>
        <taxon>Kribbella</taxon>
    </lineage>
</organism>
<dbReference type="Pfam" id="PF01061">
    <property type="entry name" value="ABC2_membrane"/>
    <property type="match status" value="1"/>
</dbReference>
<dbReference type="InterPro" id="IPR013525">
    <property type="entry name" value="ABC2_TM"/>
</dbReference>
<dbReference type="Proteomes" id="UP000294508">
    <property type="component" value="Unassembled WGS sequence"/>
</dbReference>
<dbReference type="EMBL" id="SLWN01000002">
    <property type="protein sequence ID" value="TCO34496.1"/>
    <property type="molecule type" value="Genomic_DNA"/>
</dbReference>
<comment type="subcellular location">
    <subcellularLocation>
        <location evidence="6">Cell membrane</location>
        <topology evidence="6">Multi-pass membrane protein</topology>
    </subcellularLocation>
    <subcellularLocation>
        <location evidence="1">Membrane</location>
        <topology evidence="1">Multi-pass membrane protein</topology>
    </subcellularLocation>
</comment>